<keyword evidence="1" id="KW-0175">Coiled coil</keyword>
<dbReference type="AlphaFoldDB" id="A0A0C3P3H0"/>
<dbReference type="HOGENOM" id="CLU_052398_0_1_1"/>
<reference evidence="3" key="2">
    <citation type="submission" date="2015-01" db="EMBL/GenBank/DDBJ databases">
        <title>Evolutionary Origins and Diversification of the Mycorrhizal Mutualists.</title>
        <authorList>
            <consortium name="DOE Joint Genome Institute"/>
            <consortium name="Mycorrhizal Genomics Consortium"/>
            <person name="Kohler A."/>
            <person name="Kuo A."/>
            <person name="Nagy L.G."/>
            <person name="Floudas D."/>
            <person name="Copeland A."/>
            <person name="Barry K.W."/>
            <person name="Cichocki N."/>
            <person name="Veneault-Fourrey C."/>
            <person name="LaButti K."/>
            <person name="Lindquist E.A."/>
            <person name="Lipzen A."/>
            <person name="Lundell T."/>
            <person name="Morin E."/>
            <person name="Murat C."/>
            <person name="Riley R."/>
            <person name="Ohm R."/>
            <person name="Sun H."/>
            <person name="Tunlid A."/>
            <person name="Henrissat B."/>
            <person name="Grigoriev I.V."/>
            <person name="Hibbett D.S."/>
            <person name="Martin F."/>
        </authorList>
    </citation>
    <scope>NUCLEOTIDE SEQUENCE [LARGE SCALE GENOMIC DNA]</scope>
    <source>
        <strain evidence="3">Marx 270</strain>
    </source>
</reference>
<dbReference type="OrthoDB" id="2688210at2759"/>
<sequence>MPKPTDNPHLAVQPDFTSEKYCQAQEYLVNDDINHDVAAAQLALYWTLNNDLEKEEWDCQILQEQQEAVEKARLEEEEQKALQEEKKKYCCKYAIVLADPIIIPSQIAAHRLHEVDFVELYYFTSKGLCDTELTIRSTDDDALTLLQTGDGLHSFIPLASAQAKGTVTKDKDLTWEEFSEATHRLANAMKENNWEADNISNHVKFWLALENHPWRHGHCEISKRALLVYQARVCRRWHDTLDTKQSFNIMHINDILLAQIRDELVHSARVMELESLKQVSPPSHLTIAQRAAPLTITCSFPFPPPFFFVLPL</sequence>
<evidence type="ECO:0000256" key="1">
    <source>
        <dbReference type="SAM" id="Coils"/>
    </source>
</evidence>
<dbReference type="InParanoid" id="A0A0C3P3H0"/>
<protein>
    <submittedName>
        <fullName evidence="2">Uncharacterized protein</fullName>
    </submittedName>
</protein>
<evidence type="ECO:0000313" key="3">
    <source>
        <dbReference type="Proteomes" id="UP000054217"/>
    </source>
</evidence>
<evidence type="ECO:0000313" key="2">
    <source>
        <dbReference type="EMBL" id="KIO02021.1"/>
    </source>
</evidence>
<organism evidence="2 3">
    <name type="scientific">Pisolithus tinctorius Marx 270</name>
    <dbReference type="NCBI Taxonomy" id="870435"/>
    <lineage>
        <taxon>Eukaryota</taxon>
        <taxon>Fungi</taxon>
        <taxon>Dikarya</taxon>
        <taxon>Basidiomycota</taxon>
        <taxon>Agaricomycotina</taxon>
        <taxon>Agaricomycetes</taxon>
        <taxon>Agaricomycetidae</taxon>
        <taxon>Boletales</taxon>
        <taxon>Sclerodermatineae</taxon>
        <taxon>Pisolithaceae</taxon>
        <taxon>Pisolithus</taxon>
    </lineage>
</organism>
<dbReference type="STRING" id="870435.A0A0C3P3H0"/>
<name>A0A0C3P3H0_PISTI</name>
<dbReference type="Proteomes" id="UP000054217">
    <property type="component" value="Unassembled WGS sequence"/>
</dbReference>
<feature type="coiled-coil region" evidence="1">
    <location>
        <begin position="52"/>
        <end position="85"/>
    </location>
</feature>
<gene>
    <name evidence="2" type="ORF">M404DRAFT_148941</name>
</gene>
<keyword evidence="3" id="KW-1185">Reference proteome</keyword>
<reference evidence="2 3" key="1">
    <citation type="submission" date="2014-04" db="EMBL/GenBank/DDBJ databases">
        <authorList>
            <consortium name="DOE Joint Genome Institute"/>
            <person name="Kuo A."/>
            <person name="Kohler A."/>
            <person name="Costa M.D."/>
            <person name="Nagy L.G."/>
            <person name="Floudas D."/>
            <person name="Copeland A."/>
            <person name="Barry K.W."/>
            <person name="Cichocki N."/>
            <person name="Veneault-Fourrey C."/>
            <person name="LaButti K."/>
            <person name="Lindquist E.A."/>
            <person name="Lipzen A."/>
            <person name="Lundell T."/>
            <person name="Morin E."/>
            <person name="Murat C."/>
            <person name="Sun H."/>
            <person name="Tunlid A."/>
            <person name="Henrissat B."/>
            <person name="Grigoriev I.V."/>
            <person name="Hibbett D.S."/>
            <person name="Martin F."/>
            <person name="Nordberg H.P."/>
            <person name="Cantor M.N."/>
            <person name="Hua S.X."/>
        </authorList>
    </citation>
    <scope>NUCLEOTIDE SEQUENCE [LARGE SCALE GENOMIC DNA]</scope>
    <source>
        <strain evidence="2 3">Marx 270</strain>
    </source>
</reference>
<accession>A0A0C3P3H0</accession>
<proteinExistence type="predicted"/>
<dbReference type="EMBL" id="KN831984">
    <property type="protein sequence ID" value="KIO02021.1"/>
    <property type="molecule type" value="Genomic_DNA"/>
</dbReference>